<evidence type="ECO:0008006" key="3">
    <source>
        <dbReference type="Google" id="ProtNLM"/>
    </source>
</evidence>
<name>A0ABD5IQR8_SERMA</name>
<proteinExistence type="predicted"/>
<gene>
    <name evidence="1" type="ORF">SJ435_24920</name>
</gene>
<reference evidence="1 2" key="1">
    <citation type="submission" date="2023-11" db="EMBL/GenBank/DDBJ databases">
        <title>Detection of rare carbapenemases in Enterobacterales - comparison of two colorimetric and two CIM-based carbapenemase assays.</title>
        <authorList>
            <person name="Schaffarczyk L."/>
            <person name="Noster J."/>
            <person name="Stelzer Y."/>
            <person name="Sattler J."/>
            <person name="Gatermann S."/>
            <person name="Hamprecht A."/>
        </authorList>
    </citation>
    <scope>NUCLEOTIDE SEQUENCE [LARGE SCALE GENOMIC DNA]</scope>
    <source>
        <strain evidence="1 2">CIM-Carb-136</strain>
    </source>
</reference>
<sequence>MEFEIKGQKYCAAKLNVFEQLKVSRKLLPLLSGLLGEIKVLRQLKTGQISIEDALKVALPVIAQTLADVSDDDSNAIIHPCLAVVSRQNGTVYTSIFTSGQLMFDDIDMMDMLQIVARVVGDSLGNFLPALPDSETKDQPPA</sequence>
<dbReference type="Pfam" id="PF21822">
    <property type="entry name" value="Phage_TAC_15"/>
    <property type="match status" value="1"/>
</dbReference>
<dbReference type="RefSeq" id="WP_319857930.1">
    <property type="nucleotide sequence ID" value="NZ_JAXABG010000028.1"/>
</dbReference>
<protein>
    <recommendedName>
        <fullName evidence="3">Bacteriophage protein</fullName>
    </recommendedName>
</protein>
<accession>A0ABD5IQR8</accession>
<dbReference type="AlphaFoldDB" id="A0ABD5IQR8"/>
<dbReference type="Proteomes" id="UP001275057">
    <property type="component" value="Unassembled WGS sequence"/>
</dbReference>
<evidence type="ECO:0000313" key="2">
    <source>
        <dbReference type="Proteomes" id="UP001275057"/>
    </source>
</evidence>
<dbReference type="EMBL" id="JAXABG010000028">
    <property type="protein sequence ID" value="MDX7085628.1"/>
    <property type="molecule type" value="Genomic_DNA"/>
</dbReference>
<comment type="caution">
    <text evidence="1">The sequence shown here is derived from an EMBL/GenBank/DDBJ whole genome shotgun (WGS) entry which is preliminary data.</text>
</comment>
<evidence type="ECO:0000313" key="1">
    <source>
        <dbReference type="EMBL" id="MDX7085628.1"/>
    </source>
</evidence>
<dbReference type="InterPro" id="IPR049156">
    <property type="entry name" value="Phage_chap_TAC_15-like"/>
</dbReference>
<organism evidence="1 2">
    <name type="scientific">Serratia marcescens</name>
    <dbReference type="NCBI Taxonomy" id="615"/>
    <lineage>
        <taxon>Bacteria</taxon>
        <taxon>Pseudomonadati</taxon>
        <taxon>Pseudomonadota</taxon>
        <taxon>Gammaproteobacteria</taxon>
        <taxon>Enterobacterales</taxon>
        <taxon>Yersiniaceae</taxon>
        <taxon>Serratia</taxon>
    </lineage>
</organism>